<proteinExistence type="predicted"/>
<name>A0AAD2H578_9AGAR</name>
<gene>
    <name evidence="1" type="ORF">MYCIT1_LOCUS11637</name>
</gene>
<comment type="caution">
    <text evidence="1">The sequence shown here is derived from an EMBL/GenBank/DDBJ whole genome shotgun (WGS) entry which is preliminary data.</text>
</comment>
<evidence type="ECO:0000313" key="1">
    <source>
        <dbReference type="EMBL" id="CAK5268444.1"/>
    </source>
</evidence>
<evidence type="ECO:0000313" key="2">
    <source>
        <dbReference type="Proteomes" id="UP001295794"/>
    </source>
</evidence>
<keyword evidence="2" id="KW-1185">Reference proteome</keyword>
<dbReference type="EMBL" id="CAVNYO010000138">
    <property type="protein sequence ID" value="CAK5268444.1"/>
    <property type="molecule type" value="Genomic_DNA"/>
</dbReference>
<accession>A0AAD2H578</accession>
<dbReference type="Proteomes" id="UP001295794">
    <property type="component" value="Unassembled WGS sequence"/>
</dbReference>
<dbReference type="AlphaFoldDB" id="A0AAD2H578"/>
<protein>
    <submittedName>
        <fullName evidence="1">Uncharacterized protein</fullName>
    </submittedName>
</protein>
<sequence length="151" mass="16901">PLPKDFACIHGCSAAEFLNIAQGVQQIKVWAALGLRRVSRIPDYFARHHFDHPTCLTLTSRPRFPVATKQHRPSPRVRTARLRYITLNTCSAILVLLRKYIHVTEEEPQRGHSQPTAPLVSLQILALFSGMHDPSIDNPSPHLTTSDPPTA</sequence>
<organism evidence="1 2">
    <name type="scientific">Mycena citricolor</name>
    <dbReference type="NCBI Taxonomy" id="2018698"/>
    <lineage>
        <taxon>Eukaryota</taxon>
        <taxon>Fungi</taxon>
        <taxon>Dikarya</taxon>
        <taxon>Basidiomycota</taxon>
        <taxon>Agaricomycotina</taxon>
        <taxon>Agaricomycetes</taxon>
        <taxon>Agaricomycetidae</taxon>
        <taxon>Agaricales</taxon>
        <taxon>Marasmiineae</taxon>
        <taxon>Mycenaceae</taxon>
        <taxon>Mycena</taxon>
    </lineage>
</organism>
<feature type="non-terminal residue" evidence="1">
    <location>
        <position position="151"/>
    </location>
</feature>
<reference evidence="1" key="1">
    <citation type="submission" date="2023-11" db="EMBL/GenBank/DDBJ databases">
        <authorList>
            <person name="De Vega J J."/>
            <person name="De Vega J J."/>
        </authorList>
    </citation>
    <scope>NUCLEOTIDE SEQUENCE</scope>
</reference>